<dbReference type="RefSeq" id="WP_269332983.1">
    <property type="nucleotide sequence ID" value="NZ_JAMZFT010000002.1"/>
</dbReference>
<evidence type="ECO:0000259" key="4">
    <source>
        <dbReference type="PROSITE" id="PS51077"/>
    </source>
</evidence>
<dbReference type="InterPro" id="IPR011991">
    <property type="entry name" value="ArsR-like_HTH"/>
</dbReference>
<evidence type="ECO:0000256" key="2">
    <source>
        <dbReference type="ARBA" id="ARBA00023125"/>
    </source>
</evidence>
<evidence type="ECO:0000256" key="3">
    <source>
        <dbReference type="ARBA" id="ARBA00023163"/>
    </source>
</evidence>
<dbReference type="PROSITE" id="PS51077">
    <property type="entry name" value="HTH_ICLR"/>
    <property type="match status" value="1"/>
</dbReference>
<name>A0A9J6PF17_9PROT</name>
<evidence type="ECO:0000313" key="6">
    <source>
        <dbReference type="EMBL" id="MCP1337046.1"/>
    </source>
</evidence>
<dbReference type="GO" id="GO:0003677">
    <property type="term" value="F:DNA binding"/>
    <property type="evidence" value="ECO:0007669"/>
    <property type="project" value="UniProtKB-KW"/>
</dbReference>
<dbReference type="PROSITE" id="PS51078">
    <property type="entry name" value="ICLR_ED"/>
    <property type="match status" value="1"/>
</dbReference>
<dbReference type="InterPro" id="IPR036388">
    <property type="entry name" value="WH-like_DNA-bd_sf"/>
</dbReference>
<keyword evidence="2" id="KW-0238">DNA-binding</keyword>
<dbReference type="InterPro" id="IPR014757">
    <property type="entry name" value="Tscrpt_reg_IclR_C"/>
</dbReference>
<dbReference type="CDD" id="cd00090">
    <property type="entry name" value="HTH_ARSR"/>
    <property type="match status" value="1"/>
</dbReference>
<dbReference type="Gene3D" id="3.30.450.40">
    <property type="match status" value="1"/>
</dbReference>
<dbReference type="Proteomes" id="UP001055804">
    <property type="component" value="Unassembled WGS sequence"/>
</dbReference>
<keyword evidence="7" id="KW-1185">Reference proteome</keyword>
<evidence type="ECO:0000313" key="7">
    <source>
        <dbReference type="Proteomes" id="UP001055804"/>
    </source>
</evidence>
<gene>
    <name evidence="6" type="ORF">NJQ99_11540</name>
</gene>
<evidence type="ECO:0000259" key="5">
    <source>
        <dbReference type="PROSITE" id="PS51078"/>
    </source>
</evidence>
<dbReference type="Pfam" id="PF09339">
    <property type="entry name" value="HTH_IclR"/>
    <property type="match status" value="1"/>
</dbReference>
<dbReference type="InterPro" id="IPR050707">
    <property type="entry name" value="HTH_MetabolicPath_Reg"/>
</dbReference>
<dbReference type="GO" id="GO:0045892">
    <property type="term" value="P:negative regulation of DNA-templated transcription"/>
    <property type="evidence" value="ECO:0007669"/>
    <property type="project" value="TreeGrafter"/>
</dbReference>
<feature type="domain" description="IclR-ED" evidence="5">
    <location>
        <begin position="76"/>
        <end position="257"/>
    </location>
</feature>
<dbReference type="InterPro" id="IPR029016">
    <property type="entry name" value="GAF-like_dom_sf"/>
</dbReference>
<accession>A0A9J6PF17</accession>
<proteinExistence type="predicted"/>
<dbReference type="GO" id="GO:0003700">
    <property type="term" value="F:DNA-binding transcription factor activity"/>
    <property type="evidence" value="ECO:0007669"/>
    <property type="project" value="InterPro"/>
</dbReference>
<dbReference type="InterPro" id="IPR001845">
    <property type="entry name" value="HTH_ArsR_DNA-bd_dom"/>
</dbReference>
<dbReference type="EMBL" id="JAMZFT010000002">
    <property type="protein sequence ID" value="MCP1337046.1"/>
    <property type="molecule type" value="Genomic_DNA"/>
</dbReference>
<dbReference type="InterPro" id="IPR036390">
    <property type="entry name" value="WH_DNA-bd_sf"/>
</dbReference>
<protein>
    <submittedName>
        <fullName evidence="6">IclR family transcriptional regulator</fullName>
    </submittedName>
</protein>
<dbReference type="PANTHER" id="PTHR30136">
    <property type="entry name" value="HELIX-TURN-HELIX TRANSCRIPTIONAL REGULATOR, ICLR FAMILY"/>
    <property type="match status" value="1"/>
</dbReference>
<organism evidence="6 7">
    <name type="scientific">Futiania mangrovi</name>
    <dbReference type="NCBI Taxonomy" id="2959716"/>
    <lineage>
        <taxon>Bacteria</taxon>
        <taxon>Pseudomonadati</taxon>
        <taxon>Pseudomonadota</taxon>
        <taxon>Alphaproteobacteria</taxon>
        <taxon>Futianiales</taxon>
        <taxon>Futianiaceae</taxon>
        <taxon>Futiania</taxon>
    </lineage>
</organism>
<dbReference type="SUPFAM" id="SSF46785">
    <property type="entry name" value="Winged helix' DNA-binding domain"/>
    <property type="match status" value="1"/>
</dbReference>
<dbReference type="PANTHER" id="PTHR30136:SF24">
    <property type="entry name" value="HTH-TYPE TRANSCRIPTIONAL REPRESSOR ALLR"/>
    <property type="match status" value="1"/>
</dbReference>
<feature type="domain" description="HTH iclR-type" evidence="4">
    <location>
        <begin position="13"/>
        <end position="75"/>
    </location>
</feature>
<comment type="caution">
    <text evidence="6">The sequence shown here is derived from an EMBL/GenBank/DDBJ whole genome shotgun (WGS) entry which is preliminary data.</text>
</comment>
<dbReference type="SUPFAM" id="SSF55781">
    <property type="entry name" value="GAF domain-like"/>
    <property type="match status" value="1"/>
</dbReference>
<evidence type="ECO:0000256" key="1">
    <source>
        <dbReference type="ARBA" id="ARBA00023015"/>
    </source>
</evidence>
<sequence>MDKPAPAQRKRAVPAVTRAIAILRRLGGSDEPLGVQQIARDLGLVPSTCLHILRVLKDEGLVAFDPVSKRYFIDVGILSIARSAIEKNPFASLIQPKLDDLAKSFGLTAIAVKLVEPTSMVVVALSQVPLPFRLQVDLGSRFPALISATGRCFAAFNTPDEAMLRKGFAALNWDNPPEFATWREEVRQAREQGYAVDRGNYISGVTVVAVPFFDDRNRMNHGMVVIGISERVATIGVPALAREMLAVRDEVAPMLMGKPGG</sequence>
<dbReference type="AlphaFoldDB" id="A0A9J6PF17"/>
<dbReference type="Pfam" id="PF01614">
    <property type="entry name" value="IclR_C"/>
    <property type="match status" value="1"/>
</dbReference>
<dbReference type="SMART" id="SM00418">
    <property type="entry name" value="HTH_ARSR"/>
    <property type="match status" value="1"/>
</dbReference>
<dbReference type="SMART" id="SM00346">
    <property type="entry name" value="HTH_ICLR"/>
    <property type="match status" value="1"/>
</dbReference>
<dbReference type="Gene3D" id="1.10.10.10">
    <property type="entry name" value="Winged helix-like DNA-binding domain superfamily/Winged helix DNA-binding domain"/>
    <property type="match status" value="1"/>
</dbReference>
<reference evidence="6" key="1">
    <citation type="submission" date="2022-06" db="EMBL/GenBank/DDBJ databases">
        <title>Isolation and Genomics of Futiania mangrovii gen. nov., sp. nov., a Rare and Metabolically-versatile member in the Class Alphaproteobacteria.</title>
        <authorList>
            <person name="Liu L."/>
            <person name="Huang W.-C."/>
            <person name="Pan J."/>
            <person name="Li J."/>
            <person name="Huang Y."/>
            <person name="Du H."/>
            <person name="Liu Y."/>
            <person name="Li M."/>
        </authorList>
    </citation>
    <scope>NUCLEOTIDE SEQUENCE</scope>
    <source>
        <strain evidence="6">FT118</strain>
    </source>
</reference>
<keyword evidence="1" id="KW-0805">Transcription regulation</keyword>
<keyword evidence="3" id="KW-0804">Transcription</keyword>
<dbReference type="InterPro" id="IPR005471">
    <property type="entry name" value="Tscrpt_reg_IclR_N"/>
</dbReference>